<gene>
    <name evidence="1" type="ORF">LTS18_010465</name>
</gene>
<name>A0ACC3DWW8_9PEZI</name>
<organism evidence="1 2">
    <name type="scientific">Coniosporium uncinatum</name>
    <dbReference type="NCBI Taxonomy" id="93489"/>
    <lineage>
        <taxon>Eukaryota</taxon>
        <taxon>Fungi</taxon>
        <taxon>Dikarya</taxon>
        <taxon>Ascomycota</taxon>
        <taxon>Pezizomycotina</taxon>
        <taxon>Dothideomycetes</taxon>
        <taxon>Dothideomycetes incertae sedis</taxon>
        <taxon>Coniosporium</taxon>
    </lineage>
</organism>
<sequence length="109" mass="11876">MFDDAKNQIGFQERTGSQGDMPVFVASQLEDWLTVTAESQNDYIAFYLAPQSWPSNGEFGPDDTQNPCSVGGWDCSDFPCYRQMDCSFGCTWAGGESSNALETGDSSGD</sequence>
<dbReference type="EMBL" id="JAWDJW010000293">
    <property type="protein sequence ID" value="KAK3081075.1"/>
    <property type="molecule type" value="Genomic_DNA"/>
</dbReference>
<accession>A0ACC3DWW8</accession>
<evidence type="ECO:0000313" key="2">
    <source>
        <dbReference type="Proteomes" id="UP001186974"/>
    </source>
</evidence>
<comment type="caution">
    <text evidence="1">The sequence shown here is derived from an EMBL/GenBank/DDBJ whole genome shotgun (WGS) entry which is preliminary data.</text>
</comment>
<protein>
    <submittedName>
        <fullName evidence="1">Uncharacterized protein</fullName>
    </submittedName>
</protein>
<keyword evidence="2" id="KW-1185">Reference proteome</keyword>
<evidence type="ECO:0000313" key="1">
    <source>
        <dbReference type="EMBL" id="KAK3081075.1"/>
    </source>
</evidence>
<dbReference type="Proteomes" id="UP001186974">
    <property type="component" value="Unassembled WGS sequence"/>
</dbReference>
<proteinExistence type="predicted"/>
<reference evidence="1" key="1">
    <citation type="submission" date="2024-09" db="EMBL/GenBank/DDBJ databases">
        <title>Black Yeasts Isolated from many extreme environments.</title>
        <authorList>
            <person name="Coleine C."/>
            <person name="Stajich J.E."/>
            <person name="Selbmann L."/>
        </authorList>
    </citation>
    <scope>NUCLEOTIDE SEQUENCE</scope>
    <source>
        <strain evidence="1">CCFEE 5737</strain>
    </source>
</reference>